<comment type="caution">
    <text evidence="1">The sequence shown here is derived from an EMBL/GenBank/DDBJ whole genome shotgun (WGS) entry which is preliminary data.</text>
</comment>
<evidence type="ECO:0000313" key="1">
    <source>
        <dbReference type="EMBL" id="KHD07585.1"/>
    </source>
</evidence>
<gene>
    <name evidence="1" type="ORF">PN36_20100</name>
</gene>
<name>A0A0A6P9Y0_9GAMM</name>
<evidence type="ECO:0000313" key="2">
    <source>
        <dbReference type="Proteomes" id="UP000030428"/>
    </source>
</evidence>
<dbReference type="Proteomes" id="UP000030428">
    <property type="component" value="Unassembled WGS sequence"/>
</dbReference>
<reference evidence="1 2" key="1">
    <citation type="journal article" date="2016" name="Front. Microbiol.">
        <title>Single-Cell (Meta-)Genomics of a Dimorphic Candidatus Thiomargarita nelsonii Reveals Genomic Plasticity.</title>
        <authorList>
            <person name="Flood B.E."/>
            <person name="Fliss P."/>
            <person name="Jones D.S."/>
            <person name="Dick G.J."/>
            <person name="Jain S."/>
            <person name="Kaster A.K."/>
            <person name="Winkel M."/>
            <person name="Mussmann M."/>
            <person name="Bailey J."/>
        </authorList>
    </citation>
    <scope>NUCLEOTIDE SEQUENCE [LARGE SCALE GENOMIC DNA]</scope>
    <source>
        <strain evidence="1">Hydrate Ridge</strain>
    </source>
</reference>
<accession>A0A0A6P9Y0</accession>
<dbReference type="AlphaFoldDB" id="A0A0A6P9Y0"/>
<keyword evidence="2" id="KW-1185">Reference proteome</keyword>
<dbReference type="EMBL" id="JSZA02000085">
    <property type="protein sequence ID" value="KHD07585.1"/>
    <property type="molecule type" value="Genomic_DNA"/>
</dbReference>
<protein>
    <submittedName>
        <fullName evidence="1">Uncharacterized protein</fullName>
    </submittedName>
</protein>
<proteinExistence type="predicted"/>
<organism evidence="1 2">
    <name type="scientific">Candidatus Thiomargarita nelsonii</name>
    <dbReference type="NCBI Taxonomy" id="1003181"/>
    <lineage>
        <taxon>Bacteria</taxon>
        <taxon>Pseudomonadati</taxon>
        <taxon>Pseudomonadota</taxon>
        <taxon>Gammaproteobacteria</taxon>
        <taxon>Thiotrichales</taxon>
        <taxon>Thiotrichaceae</taxon>
        <taxon>Thiomargarita</taxon>
    </lineage>
</organism>
<sequence>MFNLQDSLDAHKKALKEICSEARKSGPKNNTIVRATKDSIKKSLVESGIITDKGEFTNLNIS</sequence>